<feature type="domain" description="PhnB-like" evidence="1">
    <location>
        <begin position="2"/>
        <end position="107"/>
    </location>
</feature>
<dbReference type="InterPro" id="IPR029068">
    <property type="entry name" value="Glyas_Bleomycin-R_OHBP_Dase"/>
</dbReference>
<organism evidence="2 3">
    <name type="scientific">SAR324 cluster bacterium</name>
    <dbReference type="NCBI Taxonomy" id="2024889"/>
    <lineage>
        <taxon>Bacteria</taxon>
        <taxon>Deltaproteobacteria</taxon>
        <taxon>SAR324 cluster</taxon>
    </lineage>
</organism>
<evidence type="ECO:0000259" key="1">
    <source>
        <dbReference type="Pfam" id="PF06983"/>
    </source>
</evidence>
<dbReference type="AlphaFoldDB" id="A0A432GSB8"/>
<dbReference type="PANTHER" id="PTHR33990">
    <property type="entry name" value="PROTEIN YJDN-RELATED"/>
    <property type="match status" value="1"/>
</dbReference>
<comment type="caution">
    <text evidence="2">The sequence shown here is derived from an EMBL/GenBank/DDBJ whole genome shotgun (WGS) entry which is preliminary data.</text>
</comment>
<dbReference type="SUPFAM" id="SSF54593">
    <property type="entry name" value="Glyoxalase/Bleomycin resistance protein/Dihydroxybiphenyl dioxygenase"/>
    <property type="match status" value="1"/>
</dbReference>
<reference evidence="2 3" key="1">
    <citation type="submission" date="2018-06" db="EMBL/GenBank/DDBJ databases">
        <title>Combined omics and stable isotope probing to characterize newly discovered Mariana Back-Arc vent microbial communities.</title>
        <authorList>
            <person name="Trembath-Reichert E."/>
            <person name="Huber J.A."/>
        </authorList>
    </citation>
    <scope>NUCLEOTIDE SEQUENCE [LARGE SCALE GENOMIC DNA]</scope>
    <source>
        <strain evidence="2">MAG 58</strain>
    </source>
</reference>
<proteinExistence type="predicted"/>
<accession>A0A432GSB8</accession>
<name>A0A432GSB8_9DELT</name>
<protein>
    <submittedName>
        <fullName evidence="2">VOC family protein</fullName>
    </submittedName>
</protein>
<evidence type="ECO:0000313" key="2">
    <source>
        <dbReference type="EMBL" id="RTZ86396.1"/>
    </source>
</evidence>
<dbReference type="EMBL" id="QNZK01000108">
    <property type="protein sequence ID" value="RTZ86396.1"/>
    <property type="molecule type" value="Genomic_DNA"/>
</dbReference>
<evidence type="ECO:0000313" key="3">
    <source>
        <dbReference type="Proteomes" id="UP000287917"/>
    </source>
</evidence>
<dbReference type="Gene3D" id="3.10.180.10">
    <property type="entry name" value="2,3-Dihydroxybiphenyl 1,2-Dioxygenase, domain 1"/>
    <property type="match status" value="1"/>
</dbReference>
<dbReference type="Pfam" id="PF06983">
    <property type="entry name" value="3-dmu-9_3-mt"/>
    <property type="match status" value="1"/>
</dbReference>
<dbReference type="InterPro" id="IPR028973">
    <property type="entry name" value="PhnB-like"/>
</dbReference>
<dbReference type="Proteomes" id="UP000287917">
    <property type="component" value="Unassembled WGS sequence"/>
</dbReference>
<dbReference type="PANTHER" id="PTHR33990:SF1">
    <property type="entry name" value="PROTEIN YJDN"/>
    <property type="match status" value="1"/>
</dbReference>
<gene>
    <name evidence="2" type="ORF">DSY96_03030</name>
</gene>
<sequence length="112" mass="12771">MEKFAPYLMFKGNCEESVNFYKECFNGEIGLMGRYGDSPMEVPESRKDKIVHVELKFWGVSILASDNMDSTESSKTDSSCVHLSLGFEDPLKMELTYEKLKQDGQPTMPLKE</sequence>